<organism evidence="1 2">
    <name type="scientific">Claviceps africana</name>
    <dbReference type="NCBI Taxonomy" id="83212"/>
    <lineage>
        <taxon>Eukaryota</taxon>
        <taxon>Fungi</taxon>
        <taxon>Dikarya</taxon>
        <taxon>Ascomycota</taxon>
        <taxon>Pezizomycotina</taxon>
        <taxon>Sordariomycetes</taxon>
        <taxon>Hypocreomycetidae</taxon>
        <taxon>Hypocreales</taxon>
        <taxon>Clavicipitaceae</taxon>
        <taxon>Claviceps</taxon>
    </lineage>
</organism>
<sequence>MAPMAIARSLAPFLADAAVETRELPCRVASPFSGAADLFLKVAGRDNAIRHGHPRK</sequence>
<dbReference type="EMBL" id="SRPY01000442">
    <property type="protein sequence ID" value="KAG5923592.1"/>
    <property type="molecule type" value="Genomic_DNA"/>
</dbReference>
<protein>
    <submittedName>
        <fullName evidence="1">Uncharacterized protein</fullName>
    </submittedName>
</protein>
<name>A0A8K0J6R0_9HYPO</name>
<proteinExistence type="predicted"/>
<comment type="caution">
    <text evidence="1">The sequence shown here is derived from an EMBL/GenBank/DDBJ whole genome shotgun (WGS) entry which is preliminary data.</text>
</comment>
<dbReference type="Proteomes" id="UP000811619">
    <property type="component" value="Unassembled WGS sequence"/>
</dbReference>
<evidence type="ECO:0000313" key="1">
    <source>
        <dbReference type="EMBL" id="KAG5923592.1"/>
    </source>
</evidence>
<keyword evidence="2" id="KW-1185">Reference proteome</keyword>
<dbReference type="AlphaFoldDB" id="A0A8K0J6R0"/>
<gene>
    <name evidence="1" type="ORF">E4U42_004914</name>
</gene>
<evidence type="ECO:0000313" key="2">
    <source>
        <dbReference type="Proteomes" id="UP000811619"/>
    </source>
</evidence>
<reference evidence="1" key="1">
    <citation type="journal article" date="2020" name="bioRxiv">
        <title>Whole genome comparisons of ergot fungi reveals the divergence and evolution of species within the genus Claviceps are the result of varying mechanisms driving genome evolution and host range expansion.</title>
        <authorList>
            <person name="Wyka S.A."/>
            <person name="Mondo S.J."/>
            <person name="Liu M."/>
            <person name="Dettman J."/>
            <person name="Nalam V."/>
            <person name="Broders K.D."/>
        </authorList>
    </citation>
    <scope>NUCLEOTIDE SEQUENCE</scope>
    <source>
        <strain evidence="1">CCC 489</strain>
    </source>
</reference>
<accession>A0A8K0J6R0</accession>